<evidence type="ECO:0000313" key="2">
    <source>
        <dbReference type="Proteomes" id="UP000265618"/>
    </source>
</evidence>
<protein>
    <submittedName>
        <fullName evidence="1">Uncharacterized protein</fullName>
    </submittedName>
</protein>
<evidence type="ECO:0000313" key="1">
    <source>
        <dbReference type="EMBL" id="GIQ86478.1"/>
    </source>
</evidence>
<dbReference type="AlphaFoldDB" id="A0A9K3CZV6"/>
<dbReference type="EMBL" id="BDIP01002557">
    <property type="protein sequence ID" value="GIQ86478.1"/>
    <property type="molecule type" value="Genomic_DNA"/>
</dbReference>
<accession>A0A9K3CZV6</accession>
<dbReference type="Proteomes" id="UP000265618">
    <property type="component" value="Unassembled WGS sequence"/>
</dbReference>
<gene>
    <name evidence="1" type="ORF">KIPB_008341</name>
</gene>
<sequence>MATLLTTGVRYKATVSAAIVTFDLDAKTYSMYTLVPDIGDGAELDMCIYSMYTLVPDIGDGAELGAISMSNGLLALSVQRTDDTQDPSIDRVQLYTLEHDTPSDSDKWTLQAEARSDICTPDSPVPFCGTGFGAYVSLSPPTTDGLVSAAVHVDHCISSELVIDDTAPTETGCVVMMDIVQPSATTLDIDQSSATALDIDQSSATTLDIDQSSATTLDIAQPSATVDEWSFGVRGGVRALTGLGLGEQGWDSQVHL</sequence>
<proteinExistence type="predicted"/>
<name>A0A9K3CZV6_9EUKA</name>
<organism evidence="1 2">
    <name type="scientific">Kipferlia bialata</name>
    <dbReference type="NCBI Taxonomy" id="797122"/>
    <lineage>
        <taxon>Eukaryota</taxon>
        <taxon>Metamonada</taxon>
        <taxon>Carpediemonas-like organisms</taxon>
        <taxon>Kipferlia</taxon>
    </lineage>
</organism>
<reference evidence="1 2" key="1">
    <citation type="journal article" date="2018" name="PLoS ONE">
        <title>The draft genome of Kipferlia bialata reveals reductive genome evolution in fornicate parasites.</title>
        <authorList>
            <person name="Tanifuji G."/>
            <person name="Takabayashi S."/>
            <person name="Kume K."/>
            <person name="Takagi M."/>
            <person name="Nakayama T."/>
            <person name="Kamikawa R."/>
            <person name="Inagaki Y."/>
            <person name="Hashimoto T."/>
        </authorList>
    </citation>
    <scope>NUCLEOTIDE SEQUENCE [LARGE SCALE GENOMIC DNA]</scope>
    <source>
        <strain evidence="1">NY0173</strain>
    </source>
</reference>
<keyword evidence="2" id="KW-1185">Reference proteome</keyword>
<comment type="caution">
    <text evidence="1">The sequence shown here is derived from an EMBL/GenBank/DDBJ whole genome shotgun (WGS) entry which is preliminary data.</text>
</comment>